<keyword evidence="2" id="KW-1185">Reference proteome</keyword>
<accession>A0A0B2C138</accession>
<sequence>MYHLRHDTSPDLNRNDAHGVLAIDTVTEVPRIIVAGLVRDAALLRLRVGRGFTHCNALVGNI</sequence>
<evidence type="ECO:0000313" key="2">
    <source>
        <dbReference type="Proteomes" id="UP000030988"/>
    </source>
</evidence>
<reference evidence="1 2" key="1">
    <citation type="submission" date="2014-11" db="EMBL/GenBank/DDBJ databases">
        <title>Draft genome sequence of Kirrobacter mercurialis.</title>
        <authorList>
            <person name="Coil D.A."/>
            <person name="Eisen J.A."/>
        </authorList>
    </citation>
    <scope>NUCLEOTIDE SEQUENCE [LARGE SCALE GENOMIC DNA]</scope>
    <source>
        <strain evidence="1 2">Coronado</strain>
    </source>
</reference>
<proteinExistence type="predicted"/>
<gene>
    <name evidence="1" type="ORF">PK98_05420</name>
</gene>
<protein>
    <submittedName>
        <fullName evidence="1">Uncharacterized protein</fullName>
    </submittedName>
</protein>
<dbReference type="AlphaFoldDB" id="A0A0B2C138"/>
<name>A0A0B2C138_9SPHN</name>
<dbReference type="EMBL" id="JTDN01000001">
    <property type="protein sequence ID" value="KHL25997.1"/>
    <property type="molecule type" value="Genomic_DNA"/>
</dbReference>
<evidence type="ECO:0000313" key="1">
    <source>
        <dbReference type="EMBL" id="KHL25997.1"/>
    </source>
</evidence>
<comment type="caution">
    <text evidence="1">The sequence shown here is derived from an EMBL/GenBank/DDBJ whole genome shotgun (WGS) entry which is preliminary data.</text>
</comment>
<dbReference type="Proteomes" id="UP000030988">
    <property type="component" value="Unassembled WGS sequence"/>
</dbReference>
<organism evidence="1 2">
    <name type="scientific">Croceibacterium mercuriale</name>
    <dbReference type="NCBI Taxonomy" id="1572751"/>
    <lineage>
        <taxon>Bacteria</taxon>
        <taxon>Pseudomonadati</taxon>
        <taxon>Pseudomonadota</taxon>
        <taxon>Alphaproteobacteria</taxon>
        <taxon>Sphingomonadales</taxon>
        <taxon>Erythrobacteraceae</taxon>
        <taxon>Croceibacterium</taxon>
    </lineage>
</organism>